<dbReference type="PANTHER" id="PTHR47204">
    <property type="entry name" value="OS02G0168900 PROTEIN"/>
    <property type="match status" value="1"/>
</dbReference>
<dbReference type="AlphaFoldDB" id="A0A8S1EUU6"/>
<dbReference type="Pfam" id="PF08615">
    <property type="entry name" value="RNase_H2_suC"/>
    <property type="match status" value="1"/>
</dbReference>
<accession>A0A8S1EUU6</accession>
<protein>
    <submittedName>
        <fullName evidence="2">Uncharacterized protein</fullName>
    </submittedName>
</protein>
<evidence type="ECO:0000256" key="1">
    <source>
        <dbReference type="SAM" id="MobiDB-lite"/>
    </source>
</evidence>
<dbReference type="EMBL" id="CADEPM010000004">
    <property type="protein sequence ID" value="CAB3405173.1"/>
    <property type="molecule type" value="Genomic_DNA"/>
</dbReference>
<dbReference type="GO" id="GO:0032299">
    <property type="term" value="C:ribonuclease H2 complex"/>
    <property type="evidence" value="ECO:0007669"/>
    <property type="project" value="InterPro"/>
</dbReference>
<name>A0A8S1EUU6_9PELO</name>
<comment type="caution">
    <text evidence="2">The sequence shown here is derived from an EMBL/GenBank/DDBJ whole genome shotgun (WGS) entry which is preliminary data.</text>
</comment>
<gene>
    <name evidence="2" type="ORF">CBOVIS_LOCUS7401</name>
</gene>
<organism evidence="2 3">
    <name type="scientific">Caenorhabditis bovis</name>
    <dbReference type="NCBI Taxonomy" id="2654633"/>
    <lineage>
        <taxon>Eukaryota</taxon>
        <taxon>Metazoa</taxon>
        <taxon>Ecdysozoa</taxon>
        <taxon>Nematoda</taxon>
        <taxon>Chromadorea</taxon>
        <taxon>Rhabditida</taxon>
        <taxon>Rhabditina</taxon>
        <taxon>Rhabditomorpha</taxon>
        <taxon>Rhabditoidea</taxon>
        <taxon>Rhabditidae</taxon>
        <taxon>Peloderinae</taxon>
        <taxon>Caenorhabditis</taxon>
    </lineage>
</organism>
<feature type="region of interest" description="Disordered" evidence="1">
    <location>
        <begin position="137"/>
        <end position="164"/>
    </location>
</feature>
<reference evidence="2 3" key="1">
    <citation type="submission" date="2020-04" db="EMBL/GenBank/DDBJ databases">
        <authorList>
            <person name="Laetsch R D."/>
            <person name="Stevens L."/>
            <person name="Kumar S."/>
            <person name="Blaxter L. M."/>
        </authorList>
    </citation>
    <scope>NUCLEOTIDE SEQUENCE [LARGE SCALE GENOMIC DNA]</scope>
</reference>
<proteinExistence type="predicted"/>
<dbReference type="CDD" id="cd09271">
    <property type="entry name" value="RNase_H2-C"/>
    <property type="match status" value="1"/>
</dbReference>
<dbReference type="Proteomes" id="UP000494206">
    <property type="component" value="Unassembled WGS sequence"/>
</dbReference>
<dbReference type="Gene3D" id="2.40.128.680">
    <property type="match status" value="1"/>
</dbReference>
<sequence>MSYTIGAIPKTETEAKPLHSIPCKLDFNGPADVDGKFVRHHDENEKFERAVFRGRGLEGAEFKPSPGYAIFVLKPRKGPKGEILDIEAKASKIQIWEWDRQCGDGAERTIIAKAAKYLKIADSISYRRVGAVQPPPPIPNHIKVPPSPENERGVEMQVYDGDPH</sequence>
<keyword evidence="3" id="KW-1185">Reference proteome</keyword>
<dbReference type="OrthoDB" id="6222486at2759"/>
<evidence type="ECO:0000313" key="2">
    <source>
        <dbReference type="EMBL" id="CAB3405173.1"/>
    </source>
</evidence>
<dbReference type="GO" id="GO:0006401">
    <property type="term" value="P:RNA catabolic process"/>
    <property type="evidence" value="ECO:0007669"/>
    <property type="project" value="InterPro"/>
</dbReference>
<dbReference type="PANTHER" id="PTHR47204:SF1">
    <property type="entry name" value="RIBONUCLEASE H2 SUBUNIT C"/>
    <property type="match status" value="1"/>
</dbReference>
<evidence type="ECO:0000313" key="3">
    <source>
        <dbReference type="Proteomes" id="UP000494206"/>
    </source>
</evidence>
<dbReference type="InterPro" id="IPR013924">
    <property type="entry name" value="RNase_H2_suC"/>
</dbReference>